<reference evidence="2 3" key="1">
    <citation type="submission" date="2017-05" db="EMBL/GenBank/DDBJ databases">
        <title>Vagococcus spp. assemblies.</title>
        <authorList>
            <person name="Gulvik C.A."/>
        </authorList>
    </citation>
    <scope>NUCLEOTIDE SEQUENCE [LARGE SCALE GENOMIC DNA]</scope>
    <source>
        <strain evidence="2 3">NCFB 2777</strain>
    </source>
</reference>
<evidence type="ECO:0000313" key="2">
    <source>
        <dbReference type="EMBL" id="RST97062.1"/>
    </source>
</evidence>
<keyword evidence="1" id="KW-1133">Transmembrane helix</keyword>
<dbReference type="GeneID" id="98567483"/>
<evidence type="ECO:0000313" key="3">
    <source>
        <dbReference type="Proteomes" id="UP000287239"/>
    </source>
</evidence>
<feature type="transmembrane region" description="Helical" evidence="1">
    <location>
        <begin position="231"/>
        <end position="252"/>
    </location>
</feature>
<accession>A0A429ZTS2</accession>
<evidence type="ECO:0000256" key="1">
    <source>
        <dbReference type="SAM" id="Phobius"/>
    </source>
</evidence>
<keyword evidence="1" id="KW-0472">Membrane</keyword>
<evidence type="ECO:0008006" key="4">
    <source>
        <dbReference type="Google" id="ProtNLM"/>
    </source>
</evidence>
<dbReference type="Proteomes" id="UP000287239">
    <property type="component" value="Unassembled WGS sequence"/>
</dbReference>
<dbReference type="AlphaFoldDB" id="A0A429ZTS2"/>
<keyword evidence="1" id="KW-0812">Transmembrane</keyword>
<dbReference type="OrthoDB" id="2288300at2"/>
<proteinExistence type="predicted"/>
<keyword evidence="3" id="KW-1185">Reference proteome</keyword>
<gene>
    <name evidence="2" type="ORF">CBF35_03810</name>
</gene>
<dbReference type="RefSeq" id="WP_126778660.1">
    <property type="nucleotide sequence ID" value="NZ_NGJU01000004.1"/>
</dbReference>
<name>A0A429ZTS2_9ENTE</name>
<organism evidence="2 3">
    <name type="scientific">Vagococcus salmoninarum</name>
    <dbReference type="NCBI Taxonomy" id="2739"/>
    <lineage>
        <taxon>Bacteria</taxon>
        <taxon>Bacillati</taxon>
        <taxon>Bacillota</taxon>
        <taxon>Bacilli</taxon>
        <taxon>Lactobacillales</taxon>
        <taxon>Enterococcaceae</taxon>
        <taxon>Vagococcus</taxon>
    </lineage>
</organism>
<dbReference type="EMBL" id="NGJU01000004">
    <property type="protein sequence ID" value="RST97062.1"/>
    <property type="molecule type" value="Genomic_DNA"/>
</dbReference>
<comment type="caution">
    <text evidence="2">The sequence shown here is derived from an EMBL/GenBank/DDBJ whole genome shotgun (WGS) entry which is preliminary data.</text>
</comment>
<protein>
    <recommendedName>
        <fullName evidence="4">YokE-like PH domain-containing protein</fullName>
    </recommendedName>
</protein>
<sequence length="284" mass="33104">MMNQHNTFKDAVADLNYPLGTVIAKEKEDLTPRQKKTLLTQTKMYIQLQEIIKKITPELAPAEEIIGYMPFTNEANSGMGTSGIMGMTYVTTPEAKNYRDNFLDLRGNRLMIFTQERMIFMVIIDFLETQSFFSHPYESIDGIRFEKHQVGYFDWDNRKFLPKRKKLNWYTLDFQAGKNVFTEILQEKEAQQFASYLTDIPKLKAVTTDNRTHRKNLFDYLFSNTHLAYNLFNGFFILLIASLLIYFAYLVLTGKTNIIEWIKEMNKINAGTSSLMIVLKNLIS</sequence>